<dbReference type="AlphaFoldDB" id="A0A432YB24"/>
<dbReference type="EMBL" id="PIPV01000001">
    <property type="protein sequence ID" value="RUO58066.1"/>
    <property type="molecule type" value="Genomic_DNA"/>
</dbReference>
<protein>
    <submittedName>
        <fullName evidence="1">Uncharacterized protein</fullName>
    </submittedName>
</protein>
<name>A0A432YB24_9GAMM</name>
<evidence type="ECO:0000313" key="2">
    <source>
        <dbReference type="Proteomes" id="UP000287330"/>
    </source>
</evidence>
<organism evidence="1 2">
    <name type="scientific">Idiomarina fontislapidosi</name>
    <dbReference type="NCBI Taxonomy" id="263723"/>
    <lineage>
        <taxon>Bacteria</taxon>
        <taxon>Pseudomonadati</taxon>
        <taxon>Pseudomonadota</taxon>
        <taxon>Gammaproteobacteria</taxon>
        <taxon>Alteromonadales</taxon>
        <taxon>Idiomarinaceae</taxon>
        <taxon>Idiomarina</taxon>
    </lineage>
</organism>
<accession>A0A432YB24</accession>
<evidence type="ECO:0000313" key="1">
    <source>
        <dbReference type="EMBL" id="RUO58066.1"/>
    </source>
</evidence>
<proteinExistence type="predicted"/>
<dbReference type="Proteomes" id="UP000287330">
    <property type="component" value="Unassembled WGS sequence"/>
</dbReference>
<comment type="caution">
    <text evidence="1">The sequence shown here is derived from an EMBL/GenBank/DDBJ whole genome shotgun (WGS) entry which is preliminary data.</text>
</comment>
<gene>
    <name evidence="1" type="ORF">CWE25_00240</name>
</gene>
<keyword evidence="2" id="KW-1185">Reference proteome</keyword>
<dbReference type="RefSeq" id="WP_110572015.1">
    <property type="nucleotide sequence ID" value="NZ_PIPV01000001.1"/>
</dbReference>
<reference evidence="2" key="1">
    <citation type="journal article" date="2018" name="Front. Microbiol.">
        <title>Genome-Based Analysis Reveals the Taxonomy and Diversity of the Family Idiomarinaceae.</title>
        <authorList>
            <person name="Liu Y."/>
            <person name="Lai Q."/>
            <person name="Shao Z."/>
        </authorList>
    </citation>
    <scope>NUCLEOTIDE SEQUENCE [LARGE SCALE GENOMIC DNA]</scope>
    <source>
        <strain evidence="2">F23</strain>
    </source>
</reference>
<sequence length="66" mass="7516">MRYYVLGIGQLDNGQVMRLVHQQGCAKTKDKVGVVSLGKQMTIQHAMIEAQKLYRDIEKCDQCAFK</sequence>